<protein>
    <submittedName>
        <fullName evidence="2">Uncharacterized protein</fullName>
    </submittedName>
</protein>
<sequence length="100" mass="12274">MIESMISKAYNYYRIYSFWIPHSYIFQQNAYNKTTKKSFSLNTSRESTDTRFLSLKKIMDISFLVFNSLHTYYTHLFQLLNFLFYYYFLTVITFVYQPIL</sequence>
<proteinExistence type="predicted"/>
<evidence type="ECO:0000256" key="1">
    <source>
        <dbReference type="SAM" id="Phobius"/>
    </source>
</evidence>
<name>A0A3P7ZA87_9BILA</name>
<feature type="transmembrane region" description="Helical" evidence="1">
    <location>
        <begin position="76"/>
        <end position="96"/>
    </location>
</feature>
<keyword evidence="1" id="KW-1133">Transmembrane helix</keyword>
<dbReference type="AlphaFoldDB" id="A0A3P7ZA87"/>
<reference evidence="2 3" key="1">
    <citation type="submission" date="2018-11" db="EMBL/GenBank/DDBJ databases">
        <authorList>
            <consortium name="Pathogen Informatics"/>
        </authorList>
    </citation>
    <scope>NUCLEOTIDE SEQUENCE [LARGE SCALE GENOMIC DNA]</scope>
</reference>
<gene>
    <name evidence="2" type="ORF">BTMF_LOCUS13535</name>
</gene>
<accession>A0A3P7ZA87</accession>
<dbReference type="EMBL" id="UZAG01020207">
    <property type="protein sequence ID" value="VDO46105.1"/>
    <property type="molecule type" value="Genomic_DNA"/>
</dbReference>
<keyword evidence="3" id="KW-1185">Reference proteome</keyword>
<organism evidence="2 3">
    <name type="scientific">Brugia timori</name>
    <dbReference type="NCBI Taxonomy" id="42155"/>
    <lineage>
        <taxon>Eukaryota</taxon>
        <taxon>Metazoa</taxon>
        <taxon>Ecdysozoa</taxon>
        <taxon>Nematoda</taxon>
        <taxon>Chromadorea</taxon>
        <taxon>Rhabditida</taxon>
        <taxon>Spirurina</taxon>
        <taxon>Spiruromorpha</taxon>
        <taxon>Filarioidea</taxon>
        <taxon>Onchocercidae</taxon>
        <taxon>Brugia</taxon>
    </lineage>
</organism>
<evidence type="ECO:0000313" key="2">
    <source>
        <dbReference type="EMBL" id="VDO46105.1"/>
    </source>
</evidence>
<keyword evidence="1" id="KW-0812">Transmembrane</keyword>
<dbReference type="Proteomes" id="UP000280834">
    <property type="component" value="Unassembled WGS sequence"/>
</dbReference>
<evidence type="ECO:0000313" key="3">
    <source>
        <dbReference type="Proteomes" id="UP000280834"/>
    </source>
</evidence>
<keyword evidence="1" id="KW-0472">Membrane</keyword>